<sequence>MASAFLSSLFCCCTRNKEEEHDIPDERGDETSRLIPGPTTHSNPAMIDHQRLQQKFGTIVRAKERKMVNVGSRIPFNLHNQLLPPEPNHTLSRSASGTMHYFDATDDYGAGMYYAQPYPPAPYPRFTTSASPDPYDHTPHSSRSGSLERGANNTHSILNVRLVGFVDRRGRTPQRKRSDVGFDFDLGTENTPTLSSIHHAQAQARAGSGTESPSAIASSDKAKLQGSGAISLSWGD</sequence>
<name>A0A8H5GR62_9AGAR</name>
<organism evidence="2 3">
    <name type="scientific">Tricholomella constricta</name>
    <dbReference type="NCBI Taxonomy" id="117010"/>
    <lineage>
        <taxon>Eukaryota</taxon>
        <taxon>Fungi</taxon>
        <taxon>Dikarya</taxon>
        <taxon>Basidiomycota</taxon>
        <taxon>Agaricomycotina</taxon>
        <taxon>Agaricomycetes</taxon>
        <taxon>Agaricomycetidae</taxon>
        <taxon>Agaricales</taxon>
        <taxon>Tricholomatineae</taxon>
        <taxon>Lyophyllaceae</taxon>
        <taxon>Tricholomella</taxon>
    </lineage>
</organism>
<accession>A0A8H5GR62</accession>
<protein>
    <submittedName>
        <fullName evidence="2">Uncharacterized protein</fullName>
    </submittedName>
</protein>
<feature type="region of interest" description="Disordered" evidence="1">
    <location>
        <begin position="124"/>
        <end position="153"/>
    </location>
</feature>
<evidence type="ECO:0000256" key="1">
    <source>
        <dbReference type="SAM" id="MobiDB-lite"/>
    </source>
</evidence>
<feature type="region of interest" description="Disordered" evidence="1">
    <location>
        <begin position="198"/>
        <end position="222"/>
    </location>
</feature>
<evidence type="ECO:0000313" key="2">
    <source>
        <dbReference type="EMBL" id="KAF5369721.1"/>
    </source>
</evidence>
<feature type="compositionally biased region" description="Polar residues" evidence="1">
    <location>
        <begin position="141"/>
        <end position="153"/>
    </location>
</feature>
<evidence type="ECO:0000313" key="3">
    <source>
        <dbReference type="Proteomes" id="UP000565441"/>
    </source>
</evidence>
<dbReference type="OrthoDB" id="3227079at2759"/>
<reference evidence="2 3" key="1">
    <citation type="journal article" date="2020" name="ISME J.">
        <title>Uncovering the hidden diversity of litter-decomposition mechanisms in mushroom-forming fungi.</title>
        <authorList>
            <person name="Floudas D."/>
            <person name="Bentzer J."/>
            <person name="Ahren D."/>
            <person name="Johansson T."/>
            <person name="Persson P."/>
            <person name="Tunlid A."/>
        </authorList>
    </citation>
    <scope>NUCLEOTIDE SEQUENCE [LARGE SCALE GENOMIC DNA]</scope>
    <source>
        <strain evidence="2 3">CBS 661.87</strain>
    </source>
</reference>
<gene>
    <name evidence="2" type="ORF">D9615_010156</name>
</gene>
<comment type="caution">
    <text evidence="2">The sequence shown here is derived from an EMBL/GenBank/DDBJ whole genome shotgun (WGS) entry which is preliminary data.</text>
</comment>
<dbReference type="EMBL" id="JAACJP010000054">
    <property type="protein sequence ID" value="KAF5369721.1"/>
    <property type="molecule type" value="Genomic_DNA"/>
</dbReference>
<keyword evidence="3" id="KW-1185">Reference proteome</keyword>
<proteinExistence type="predicted"/>
<dbReference type="Proteomes" id="UP000565441">
    <property type="component" value="Unassembled WGS sequence"/>
</dbReference>
<dbReference type="AlphaFoldDB" id="A0A8H5GR62"/>